<dbReference type="PANTHER" id="PTHR40084">
    <property type="entry name" value="PHOSPHOHYDROLASE, PHP FAMILY"/>
    <property type="match status" value="1"/>
</dbReference>
<gene>
    <name evidence="1" type="ORF">EJP82_04960</name>
</gene>
<proteinExistence type="predicted"/>
<dbReference type="PANTHER" id="PTHR40084:SF1">
    <property type="entry name" value="PHOSPHOTRANSFERASE"/>
    <property type="match status" value="1"/>
</dbReference>
<dbReference type="RefSeq" id="WP_127190929.1">
    <property type="nucleotide sequence ID" value="NZ_RZNY01000003.1"/>
</dbReference>
<dbReference type="CDD" id="cd19067">
    <property type="entry name" value="PfuEndoQ-like"/>
    <property type="match status" value="1"/>
</dbReference>
<dbReference type="Proteomes" id="UP000279446">
    <property type="component" value="Unassembled WGS sequence"/>
</dbReference>
<dbReference type="AlphaFoldDB" id="A0A3S1KAM3"/>
<evidence type="ECO:0000313" key="1">
    <source>
        <dbReference type="EMBL" id="RUT47731.1"/>
    </source>
</evidence>
<protein>
    <submittedName>
        <fullName evidence="1">TIGR00375 family protein</fullName>
    </submittedName>
</protein>
<dbReference type="SUPFAM" id="SSF89550">
    <property type="entry name" value="PHP domain-like"/>
    <property type="match status" value="1"/>
</dbReference>
<dbReference type="InterPro" id="IPR010994">
    <property type="entry name" value="RuvA_2-like"/>
</dbReference>
<dbReference type="EMBL" id="RZNY01000003">
    <property type="protein sequence ID" value="RUT47731.1"/>
    <property type="molecule type" value="Genomic_DNA"/>
</dbReference>
<dbReference type="SUPFAM" id="SSF47781">
    <property type="entry name" value="RuvA domain 2-like"/>
    <property type="match status" value="1"/>
</dbReference>
<name>A0A3S1KAM3_9BACL</name>
<organism evidence="1 2">
    <name type="scientific">Paenibacillus anaericanus</name>
    <dbReference type="NCBI Taxonomy" id="170367"/>
    <lineage>
        <taxon>Bacteria</taxon>
        <taxon>Bacillati</taxon>
        <taxon>Bacillota</taxon>
        <taxon>Bacilli</taxon>
        <taxon>Bacillales</taxon>
        <taxon>Paenibacillaceae</taxon>
        <taxon>Paenibacillus</taxon>
    </lineage>
</organism>
<keyword evidence="2" id="KW-1185">Reference proteome</keyword>
<sequence>MSPKEPDLSSYYADLHIHIGRTEQGAPVKISGSRNLTFENIAKEAQGHKGIGLVGIIDCHSPGVQEDIVASLEKGEMKELEDGGISYKGTTILLGSELEIREPGMGPAHILVYFPYFEMMKSFTGWLEQRMKNVSLSSQRVYAPARDLQAEVYDRGGMVIPAHIFTPHRSIYGSCAPRLDQVLNPELISAVELGLSADSEMAGLISELDRYTILTNSDAHSLGKIGREYNELILQRPSYREFEKALKRESGRRVAGNFGLNPRLGKYHRTYCGGCNFIINETEHSVERCPYCGSTKLVRGVLDRIHSIGDRKETMIPSHRPPYHYQVPLEFIPGLGPAKLNLLLEAFGTEMNILHRVSQLELAEVVDEELAALICEARSGRLSLSPGGGGTYGKVIKS</sequence>
<comment type="caution">
    <text evidence="1">The sequence shown here is derived from an EMBL/GenBank/DDBJ whole genome shotgun (WGS) entry which is preliminary data.</text>
</comment>
<accession>A0A3S1KAM3</accession>
<evidence type="ECO:0000313" key="2">
    <source>
        <dbReference type="Proteomes" id="UP000279446"/>
    </source>
</evidence>
<dbReference type="InterPro" id="IPR016195">
    <property type="entry name" value="Pol/histidinol_Pase-like"/>
</dbReference>
<dbReference type="OrthoDB" id="9810135at2"/>
<reference evidence="1 2" key="1">
    <citation type="submission" date="2018-12" db="EMBL/GenBank/DDBJ databases">
        <authorList>
            <person name="Sun L."/>
            <person name="Chen Z."/>
        </authorList>
    </citation>
    <scope>NUCLEOTIDE SEQUENCE [LARGE SCALE GENOMIC DNA]</scope>
    <source>
        <strain evidence="1 2">DSM 15890</strain>
    </source>
</reference>
<dbReference type="Gene3D" id="3.20.20.140">
    <property type="entry name" value="Metal-dependent hydrolases"/>
    <property type="match status" value="1"/>
</dbReference>